<organism evidence="2 3">
    <name type="scientific">Rhodococcus qingshengii</name>
    <dbReference type="NCBI Taxonomy" id="334542"/>
    <lineage>
        <taxon>Bacteria</taxon>
        <taxon>Bacillati</taxon>
        <taxon>Actinomycetota</taxon>
        <taxon>Actinomycetes</taxon>
        <taxon>Mycobacteriales</taxon>
        <taxon>Nocardiaceae</taxon>
        <taxon>Rhodococcus</taxon>
        <taxon>Rhodococcus erythropolis group</taxon>
    </lineage>
</organism>
<dbReference type="SUPFAM" id="SSF53335">
    <property type="entry name" value="S-adenosyl-L-methionine-dependent methyltransferases"/>
    <property type="match status" value="1"/>
</dbReference>
<dbReference type="Gene3D" id="3.40.50.150">
    <property type="entry name" value="Vaccinia Virus protein VP39"/>
    <property type="match status" value="1"/>
</dbReference>
<dbReference type="Proteomes" id="UP001217325">
    <property type="component" value="Unassembled WGS sequence"/>
</dbReference>
<dbReference type="CDD" id="cd02440">
    <property type="entry name" value="AdoMet_MTases"/>
    <property type="match status" value="1"/>
</dbReference>
<dbReference type="InterPro" id="IPR029063">
    <property type="entry name" value="SAM-dependent_MTases_sf"/>
</dbReference>
<keyword evidence="2" id="KW-0489">Methyltransferase</keyword>
<dbReference type="InterPro" id="IPR041698">
    <property type="entry name" value="Methyltransf_25"/>
</dbReference>
<dbReference type="GO" id="GO:0008168">
    <property type="term" value="F:methyltransferase activity"/>
    <property type="evidence" value="ECO:0007669"/>
    <property type="project" value="UniProtKB-KW"/>
</dbReference>
<keyword evidence="2" id="KW-0808">Transferase</keyword>
<reference evidence="2" key="1">
    <citation type="submission" date="2023-02" db="EMBL/GenBank/DDBJ databases">
        <title>A novel hydrolase synthesized by Rhodococcus erythropolis HQ is responsible for the detoxification of Zearalenone.</title>
        <authorList>
            <person name="Hu J."/>
            <person name="Xu J."/>
        </authorList>
    </citation>
    <scope>NUCLEOTIDE SEQUENCE</scope>
    <source>
        <strain evidence="2">HQ</strain>
    </source>
</reference>
<dbReference type="RefSeq" id="WP_073512689.1">
    <property type="nucleotide sequence ID" value="NZ_JAPWIP010000014.1"/>
</dbReference>
<dbReference type="EMBL" id="JARDXE010000013">
    <property type="protein sequence ID" value="MDE8647334.1"/>
    <property type="molecule type" value="Genomic_DNA"/>
</dbReference>
<evidence type="ECO:0000313" key="3">
    <source>
        <dbReference type="Proteomes" id="UP001217325"/>
    </source>
</evidence>
<comment type="caution">
    <text evidence="2">The sequence shown here is derived from an EMBL/GenBank/DDBJ whole genome shotgun (WGS) entry which is preliminary data.</text>
</comment>
<dbReference type="AlphaFoldDB" id="A0AAW6LLE0"/>
<protein>
    <submittedName>
        <fullName evidence="2">Methyltransferase domain-containing protein</fullName>
    </submittedName>
</protein>
<dbReference type="Pfam" id="PF13649">
    <property type="entry name" value="Methyltransf_25"/>
    <property type="match status" value="1"/>
</dbReference>
<name>A0AAW6LLE0_RHOSG</name>
<evidence type="ECO:0000259" key="1">
    <source>
        <dbReference type="Pfam" id="PF13649"/>
    </source>
</evidence>
<dbReference type="GO" id="GO:0032259">
    <property type="term" value="P:methylation"/>
    <property type="evidence" value="ECO:0007669"/>
    <property type="project" value="UniProtKB-KW"/>
</dbReference>
<accession>A0AAW6LLE0</accession>
<gene>
    <name evidence="2" type="ORF">PXH69_20400</name>
</gene>
<feature type="domain" description="Methyltransferase" evidence="1">
    <location>
        <begin position="59"/>
        <end position="159"/>
    </location>
</feature>
<evidence type="ECO:0000313" key="2">
    <source>
        <dbReference type="EMBL" id="MDE8647334.1"/>
    </source>
</evidence>
<sequence length="235" mass="26336">MNDKPRSTRSVRPGVNSSAMFLREAFDSFRDVGAVAPSSISLARAMTAPVTRFDGPRTVLEVGAGTGPITTALLDRLSPTDRLDVVETNPRFAARLRELTRDAHRFGGPRTHVHESRIELIKNDIRYDAIVSGLPFTNFAPSTVRDILTRYDELLTGGGCLTYFAYRGTRRLRSVTASRESVRRHRQVEELLTEYRQRFTVDCKTIWANLPPALVWELSREVLPNPAPSDPQVNA</sequence>
<proteinExistence type="predicted"/>